<dbReference type="Pfam" id="PF00069">
    <property type="entry name" value="Pkinase"/>
    <property type="match status" value="1"/>
</dbReference>
<dbReference type="GO" id="GO:0005524">
    <property type="term" value="F:ATP binding"/>
    <property type="evidence" value="ECO:0007669"/>
    <property type="project" value="InterPro"/>
</dbReference>
<reference evidence="2" key="1">
    <citation type="journal article" date="2021" name="J Fungi (Basel)">
        <title>Virulence traits and population genomics of the black yeast Aureobasidium melanogenum.</title>
        <authorList>
            <person name="Cernosa A."/>
            <person name="Sun X."/>
            <person name="Gostincar C."/>
            <person name="Fang C."/>
            <person name="Gunde-Cimerman N."/>
            <person name="Song Z."/>
        </authorList>
    </citation>
    <scope>NUCLEOTIDE SEQUENCE</scope>
    <source>
        <strain evidence="2">EXF-9911</strain>
    </source>
</reference>
<dbReference type="OrthoDB" id="310217at2759"/>
<protein>
    <recommendedName>
        <fullName evidence="1">Protein kinase domain-containing protein</fullName>
    </recommendedName>
</protein>
<dbReference type="GO" id="GO:0004672">
    <property type="term" value="F:protein kinase activity"/>
    <property type="evidence" value="ECO:0007669"/>
    <property type="project" value="InterPro"/>
</dbReference>
<dbReference type="SUPFAM" id="SSF56112">
    <property type="entry name" value="Protein kinase-like (PK-like)"/>
    <property type="match status" value="1"/>
</dbReference>
<comment type="caution">
    <text evidence="2">The sequence shown here is derived from an EMBL/GenBank/DDBJ whole genome shotgun (WGS) entry which is preliminary data.</text>
</comment>
<name>A0A9P8E9T2_AURME</name>
<evidence type="ECO:0000313" key="2">
    <source>
        <dbReference type="EMBL" id="KAG9684364.1"/>
    </source>
</evidence>
<evidence type="ECO:0000313" key="3">
    <source>
        <dbReference type="Proteomes" id="UP000779574"/>
    </source>
</evidence>
<dbReference type="PROSITE" id="PS50011">
    <property type="entry name" value="PROTEIN_KINASE_DOM"/>
    <property type="match status" value="1"/>
</dbReference>
<dbReference type="InterPro" id="IPR000719">
    <property type="entry name" value="Prot_kinase_dom"/>
</dbReference>
<reference evidence="2" key="2">
    <citation type="submission" date="2021-08" db="EMBL/GenBank/DDBJ databases">
        <authorList>
            <person name="Gostincar C."/>
            <person name="Sun X."/>
            <person name="Song Z."/>
            <person name="Gunde-Cimerman N."/>
        </authorList>
    </citation>
    <scope>NUCLEOTIDE SEQUENCE</scope>
    <source>
        <strain evidence="2">EXF-9911</strain>
    </source>
</reference>
<feature type="non-terminal residue" evidence="2">
    <location>
        <position position="1"/>
    </location>
</feature>
<gene>
    <name evidence="2" type="ORF">KCU76_g12471</name>
</gene>
<organism evidence="2 3">
    <name type="scientific">Aureobasidium melanogenum</name>
    <name type="common">Aureobasidium pullulans var. melanogenum</name>
    <dbReference type="NCBI Taxonomy" id="46634"/>
    <lineage>
        <taxon>Eukaryota</taxon>
        <taxon>Fungi</taxon>
        <taxon>Dikarya</taxon>
        <taxon>Ascomycota</taxon>
        <taxon>Pezizomycotina</taxon>
        <taxon>Dothideomycetes</taxon>
        <taxon>Dothideomycetidae</taxon>
        <taxon>Dothideales</taxon>
        <taxon>Saccotheciaceae</taxon>
        <taxon>Aureobasidium</taxon>
    </lineage>
</organism>
<evidence type="ECO:0000259" key="1">
    <source>
        <dbReference type="PROSITE" id="PS50011"/>
    </source>
</evidence>
<dbReference type="AlphaFoldDB" id="A0A9P8E9T2"/>
<dbReference type="InterPro" id="IPR053083">
    <property type="entry name" value="TF_kinase-domain_protein"/>
</dbReference>
<proteinExistence type="predicted"/>
<dbReference type="SMART" id="SM00220">
    <property type="entry name" value="S_TKc"/>
    <property type="match status" value="1"/>
</dbReference>
<dbReference type="Proteomes" id="UP000779574">
    <property type="component" value="Unassembled WGS sequence"/>
</dbReference>
<dbReference type="InterPro" id="IPR011009">
    <property type="entry name" value="Kinase-like_dom_sf"/>
</dbReference>
<feature type="domain" description="Protein kinase" evidence="1">
    <location>
        <begin position="55"/>
        <end position="399"/>
    </location>
</feature>
<dbReference type="PANTHER" id="PTHR44305">
    <property type="entry name" value="SI:DKEY-192D15.2-RELATED"/>
    <property type="match status" value="1"/>
</dbReference>
<dbReference type="Gene3D" id="1.10.510.10">
    <property type="entry name" value="Transferase(Phosphotransferase) domain 1"/>
    <property type="match status" value="1"/>
</dbReference>
<sequence>MVAKPPARGYWLAIPESIQALIADSFRKINFAARLSQSTNRKITPGTRWVPAPHVPTQKGFAEGSEGLVNLWCLLDGDDKIVDRIIVKQVHPGATRYDDPSNWKDGVVGGEPRECVMANAVWAALPDAHKKHVLECLGWGDCRGEPRWRYRLYFEYSAHGDLSTIIRGQKGDPVRTGQKRKADDDEVLLPESFILYLFESLAKVVLAMDEAGDRQGMIHGDMQVSNVFFSNPDSEIFALYPTPKLADFGSSRSLADPGVKNRGDVVRRDACCMLFAPPELAKINDGVVWEVREGPNTSLSNKTNIWQVGMLIACCMRLNTYLPETNWRGIASSHWETPEAEQLRFRGTKGRRQLRRRRLFHENSRYSNPLINIVERCLRFDPSERPTPETLLRAVRRYMQEPVAGISDYQPIGCVAEDMHRHKLRVILDDKYGISKML</sequence>
<accession>A0A9P8E9T2</accession>
<dbReference type="EMBL" id="JAHFXF010000643">
    <property type="protein sequence ID" value="KAG9684364.1"/>
    <property type="molecule type" value="Genomic_DNA"/>
</dbReference>